<dbReference type="SUPFAM" id="SSF51679">
    <property type="entry name" value="Bacterial luciferase-like"/>
    <property type="match status" value="1"/>
</dbReference>
<evidence type="ECO:0000256" key="2">
    <source>
        <dbReference type="ARBA" id="ARBA00022643"/>
    </source>
</evidence>
<accession>A0ABY3WCI5</accession>
<keyword evidence="7" id="KW-1185">Reference proteome</keyword>
<evidence type="ECO:0000256" key="4">
    <source>
        <dbReference type="ARBA" id="ARBA00023033"/>
    </source>
</evidence>
<dbReference type="InterPro" id="IPR036661">
    <property type="entry name" value="Luciferase-like_sf"/>
</dbReference>
<evidence type="ECO:0000313" key="6">
    <source>
        <dbReference type="EMBL" id="UNK46081.1"/>
    </source>
</evidence>
<dbReference type="Gene3D" id="3.20.20.30">
    <property type="entry name" value="Luciferase-like domain"/>
    <property type="match status" value="1"/>
</dbReference>
<keyword evidence="4" id="KW-0503">Monooxygenase</keyword>
<dbReference type="Proteomes" id="UP000829069">
    <property type="component" value="Chromosome"/>
</dbReference>
<dbReference type="CDD" id="cd01094">
    <property type="entry name" value="Alkanesulfonate_monoxygenase"/>
    <property type="match status" value="1"/>
</dbReference>
<proteinExistence type="predicted"/>
<feature type="domain" description="Luciferase-like" evidence="5">
    <location>
        <begin position="37"/>
        <end position="341"/>
    </location>
</feature>
<dbReference type="RefSeq" id="WP_241914179.1">
    <property type="nucleotide sequence ID" value="NZ_CP093326.1"/>
</dbReference>
<reference evidence="6 7" key="1">
    <citation type="submission" date="2022-03" db="EMBL/GenBank/DDBJ databases">
        <title>Isotopic signatures of nitrous oxide derived from detoxification processes.</title>
        <authorList>
            <person name="Behrendt U."/>
            <person name="Buchen C."/>
            <person name="Well R."/>
            <person name="Ulrich A."/>
            <person name="Rohe L."/>
            <person name="Kolb S."/>
            <person name="Schloter M."/>
            <person name="Horn M.A."/>
            <person name="Augustin J."/>
        </authorList>
    </citation>
    <scope>NUCLEOTIDE SEQUENCE [LARGE SCALE GENOMIC DNA]</scope>
    <source>
        <strain evidence="6 7">S4-C24</strain>
    </source>
</reference>
<organism evidence="6 7">
    <name type="scientific">Arthrobacter sulfonylureivorans</name>
    <dbReference type="NCBI Taxonomy" id="2486855"/>
    <lineage>
        <taxon>Bacteria</taxon>
        <taxon>Bacillati</taxon>
        <taxon>Actinomycetota</taxon>
        <taxon>Actinomycetes</taxon>
        <taxon>Micrococcales</taxon>
        <taxon>Micrococcaceae</taxon>
        <taxon>Arthrobacter</taxon>
    </lineage>
</organism>
<keyword evidence="2" id="KW-0288">FMN</keyword>
<dbReference type="PANTHER" id="PTHR42847">
    <property type="entry name" value="ALKANESULFONATE MONOOXYGENASE"/>
    <property type="match status" value="1"/>
</dbReference>
<dbReference type="PANTHER" id="PTHR42847:SF4">
    <property type="entry name" value="ALKANESULFONATE MONOOXYGENASE-RELATED"/>
    <property type="match status" value="1"/>
</dbReference>
<dbReference type="Pfam" id="PF00296">
    <property type="entry name" value="Bac_luciferase"/>
    <property type="match status" value="1"/>
</dbReference>
<sequence length="391" mass="42597">MTSHDPAAPRVHPLFGPNKLKLGVFGMNGSGTVMTKHPDRHTPSWAYTSQLGQMIDQAGFEAIVPYSRWHAFGDAHHFSGQVLDPFVWAGALGATTSNPSVFSTVHTTTTHPIVAAKQGATIDDISNGRFTLNVVCGWFMPEMEMFGGDFDPDRRYDHAEEWITIIKKLWTEPDGFDFDGEFFQLKDAMLAPKPASSPMPPIMNAGSSGRGRDFAAKHADVAFIMIPDPSPEAVSAQVKSYKEYAREKYGRDIQVWAHSLVIQREDAAAGRAAFDYYTDTHGDHEAIDLFASFQIQNHAQTAPEILRAVREAAAGGGGVHLFGNAQDIADRLTMLSDAGVDGVLTTFVDFESGLREFNETVLPLLEQRGLRGPAPEFIGTAAGRATEQASA</sequence>
<dbReference type="InterPro" id="IPR050172">
    <property type="entry name" value="SsuD_RutA_monooxygenase"/>
</dbReference>
<dbReference type="EMBL" id="CP093326">
    <property type="protein sequence ID" value="UNK46081.1"/>
    <property type="molecule type" value="Genomic_DNA"/>
</dbReference>
<name>A0ABY3WCI5_9MICC</name>
<dbReference type="InterPro" id="IPR011251">
    <property type="entry name" value="Luciferase-like_dom"/>
</dbReference>
<protein>
    <submittedName>
        <fullName evidence="6">LLM class flavin-dependent oxidoreductase</fullName>
    </submittedName>
</protein>
<evidence type="ECO:0000256" key="1">
    <source>
        <dbReference type="ARBA" id="ARBA00022630"/>
    </source>
</evidence>
<gene>
    <name evidence="6" type="ORF">MNQ99_01490</name>
</gene>
<keyword evidence="1" id="KW-0285">Flavoprotein</keyword>
<keyword evidence="3" id="KW-0560">Oxidoreductase</keyword>
<evidence type="ECO:0000259" key="5">
    <source>
        <dbReference type="Pfam" id="PF00296"/>
    </source>
</evidence>
<evidence type="ECO:0000313" key="7">
    <source>
        <dbReference type="Proteomes" id="UP000829069"/>
    </source>
</evidence>
<evidence type="ECO:0000256" key="3">
    <source>
        <dbReference type="ARBA" id="ARBA00023002"/>
    </source>
</evidence>